<organism evidence="2">
    <name type="scientific">freshwater metagenome</name>
    <dbReference type="NCBI Taxonomy" id="449393"/>
    <lineage>
        <taxon>unclassified sequences</taxon>
        <taxon>metagenomes</taxon>
        <taxon>ecological metagenomes</taxon>
    </lineage>
</organism>
<protein>
    <submittedName>
        <fullName evidence="2">Unannotated protein</fullName>
    </submittedName>
</protein>
<sequence>MHDNLVDCDFTADAATGRTRAAEDKLYVCAITDVWSTYIVGYSIGPRMTAELAVSALSNAVTFRVPAGTIVHSDRASLVLE</sequence>
<name>A0A6J6TWT9_9ZZZZ</name>
<dbReference type="Pfam" id="PF00665">
    <property type="entry name" value="rve"/>
    <property type="match status" value="1"/>
</dbReference>
<reference evidence="2" key="1">
    <citation type="submission" date="2020-05" db="EMBL/GenBank/DDBJ databases">
        <authorList>
            <person name="Chiriac C."/>
            <person name="Salcher M."/>
            <person name="Ghai R."/>
            <person name="Kavagutti S V."/>
        </authorList>
    </citation>
    <scope>NUCLEOTIDE SEQUENCE</scope>
</reference>
<dbReference type="PANTHER" id="PTHR46889">
    <property type="entry name" value="TRANSPOSASE INSF FOR INSERTION SEQUENCE IS3B-RELATED"/>
    <property type="match status" value="1"/>
</dbReference>
<dbReference type="InterPro" id="IPR050900">
    <property type="entry name" value="Transposase_IS3/IS150/IS904"/>
</dbReference>
<dbReference type="AlphaFoldDB" id="A0A6J6TWT9"/>
<evidence type="ECO:0000259" key="1">
    <source>
        <dbReference type="Pfam" id="PF00665"/>
    </source>
</evidence>
<evidence type="ECO:0000313" key="2">
    <source>
        <dbReference type="EMBL" id="CAB4750659.1"/>
    </source>
</evidence>
<gene>
    <name evidence="2" type="ORF">UFOPK2754_01787</name>
</gene>
<accession>A0A6J6TWT9</accession>
<dbReference type="InterPro" id="IPR012337">
    <property type="entry name" value="RNaseH-like_sf"/>
</dbReference>
<dbReference type="SUPFAM" id="SSF53098">
    <property type="entry name" value="Ribonuclease H-like"/>
    <property type="match status" value="1"/>
</dbReference>
<proteinExistence type="predicted"/>
<dbReference type="GO" id="GO:0015074">
    <property type="term" value="P:DNA integration"/>
    <property type="evidence" value="ECO:0007669"/>
    <property type="project" value="InterPro"/>
</dbReference>
<dbReference type="PANTHER" id="PTHR46889:SF4">
    <property type="entry name" value="TRANSPOSASE INSO FOR INSERTION SEQUENCE ELEMENT IS911B-RELATED"/>
    <property type="match status" value="1"/>
</dbReference>
<feature type="domain" description="Integrase catalytic" evidence="1">
    <location>
        <begin position="6"/>
        <end position="77"/>
    </location>
</feature>
<dbReference type="EMBL" id="CAEZYR010000064">
    <property type="protein sequence ID" value="CAB4750659.1"/>
    <property type="molecule type" value="Genomic_DNA"/>
</dbReference>
<dbReference type="InterPro" id="IPR001584">
    <property type="entry name" value="Integrase_cat-core"/>
</dbReference>